<dbReference type="InterPro" id="IPR001314">
    <property type="entry name" value="Peptidase_S1A"/>
</dbReference>
<keyword evidence="3" id="KW-0472">Membrane</keyword>
<sequence length="747" mass="82645">MEFNGTRGRASRHTGENSLKGCCNLVICTVIVVLVCVFVGAVTQFHRPVDDDDSEEGYQTSTSTATTSPPSPPYRPASPPPEATSDVETDEAITANVTFNVKSYTRSTNNYVWERLHNETLIGSGADVVDVSVTSRCTPSWFSDAFCVNLLMRFENRSSMGAFLVRRVDRDAETRFAYLSDAGALASNRWDPSDVFRWNVDIFRNDDHRFVAHLHSWSTDSREVVFLYHEELRVAYNTIVVDKRSARSTNASGEFAVLDILVVPDATPREVLQASPVWKDAVNLGAYDDRLSWRLSGTLVSARPSSAAFRMPSQTFAFGTIQTDTPIRIVIDDVVSTDFVFELQDAFGYGLCMPTINRYVSGGGTQNKFDLVAHPHFGYFSVVSHGIIISSGASFSQIPTLQMPQIQSSSSTFRIPHAPASTVEGCAFGGANRTQSSGRLHRRSVRDQISARARVNTATRVVGGDPVATQGEYGFMVSIQRAYDKQQNSMHAHLCGGSLVAPDLVLTAAHCVYPNGRDWPDNTNCFTDAHHVDVGRITLTESAEARCVEEIVIADIYIHPEYDPRSLSYDFALLRLTAKSSYRPIRVFDTADERHPDVDIHRIVVSSLGWGHTAYAGHMSDDLMIMHTFVYDRKQCERNYANVVLGDGSKAKIVGVDFDEHNFCAYHKVGNTIVDNCQGDSGGAMFFEHEEEFYIIGVVSFGYECAYRHSVVPGVYANVTHVADWVKAYMPVGRDLHASTLSRAPAV</sequence>
<dbReference type="Gene3D" id="2.40.10.10">
    <property type="entry name" value="Trypsin-like serine proteases"/>
    <property type="match status" value="1"/>
</dbReference>
<dbReference type="GO" id="GO:0006508">
    <property type="term" value="P:proteolysis"/>
    <property type="evidence" value="ECO:0007669"/>
    <property type="project" value="InterPro"/>
</dbReference>
<dbReference type="SMART" id="SM00020">
    <property type="entry name" value="Tryp_SPc"/>
    <property type="match status" value="1"/>
</dbReference>
<keyword evidence="3" id="KW-1133">Transmembrane helix</keyword>
<keyword evidence="3" id="KW-0812">Transmembrane</keyword>
<dbReference type="GO" id="GO:0004252">
    <property type="term" value="F:serine-type endopeptidase activity"/>
    <property type="evidence" value="ECO:0007669"/>
    <property type="project" value="InterPro"/>
</dbReference>
<evidence type="ECO:0000313" key="5">
    <source>
        <dbReference type="EMBL" id="KAK3288662.1"/>
    </source>
</evidence>
<evidence type="ECO:0000256" key="2">
    <source>
        <dbReference type="SAM" id="MobiDB-lite"/>
    </source>
</evidence>
<organism evidence="5 6">
    <name type="scientific">Cymbomonas tetramitiformis</name>
    <dbReference type="NCBI Taxonomy" id="36881"/>
    <lineage>
        <taxon>Eukaryota</taxon>
        <taxon>Viridiplantae</taxon>
        <taxon>Chlorophyta</taxon>
        <taxon>Pyramimonadophyceae</taxon>
        <taxon>Pyramimonadales</taxon>
        <taxon>Pyramimonadaceae</taxon>
        <taxon>Cymbomonas</taxon>
    </lineage>
</organism>
<dbReference type="PANTHER" id="PTHR24252">
    <property type="entry name" value="ACROSIN-RELATED"/>
    <property type="match status" value="1"/>
</dbReference>
<dbReference type="InterPro" id="IPR009003">
    <property type="entry name" value="Peptidase_S1_PA"/>
</dbReference>
<dbReference type="SUPFAM" id="SSF50494">
    <property type="entry name" value="Trypsin-like serine proteases"/>
    <property type="match status" value="1"/>
</dbReference>
<dbReference type="Proteomes" id="UP001190700">
    <property type="component" value="Unassembled WGS sequence"/>
</dbReference>
<reference evidence="5 6" key="1">
    <citation type="journal article" date="2015" name="Genome Biol. Evol.">
        <title>Comparative Genomics of a Bacterivorous Green Alga Reveals Evolutionary Causalities and Consequences of Phago-Mixotrophic Mode of Nutrition.</title>
        <authorList>
            <person name="Burns J.A."/>
            <person name="Paasch A."/>
            <person name="Narechania A."/>
            <person name="Kim E."/>
        </authorList>
    </citation>
    <scope>NUCLEOTIDE SEQUENCE [LARGE SCALE GENOMIC DNA]</scope>
    <source>
        <strain evidence="5 6">PLY_AMNH</strain>
    </source>
</reference>
<gene>
    <name evidence="5" type="ORF">CYMTET_3880</name>
</gene>
<name>A0AAE0LKM2_9CHLO</name>
<protein>
    <recommendedName>
        <fullName evidence="4">Peptidase S1 domain-containing protein</fullName>
    </recommendedName>
</protein>
<dbReference type="PANTHER" id="PTHR24252:SF7">
    <property type="entry name" value="HYALIN"/>
    <property type="match status" value="1"/>
</dbReference>
<comment type="caution">
    <text evidence="5">The sequence shown here is derived from an EMBL/GenBank/DDBJ whole genome shotgun (WGS) entry which is preliminary data.</text>
</comment>
<dbReference type="InterPro" id="IPR043504">
    <property type="entry name" value="Peptidase_S1_PA_chymotrypsin"/>
</dbReference>
<feature type="domain" description="Peptidase S1" evidence="4">
    <location>
        <begin position="461"/>
        <end position="731"/>
    </location>
</feature>
<feature type="compositionally biased region" description="Pro residues" evidence="2">
    <location>
        <begin position="69"/>
        <end position="82"/>
    </location>
</feature>
<dbReference type="PRINTS" id="PR00722">
    <property type="entry name" value="CHYMOTRYPSIN"/>
</dbReference>
<evidence type="ECO:0000313" key="6">
    <source>
        <dbReference type="Proteomes" id="UP001190700"/>
    </source>
</evidence>
<keyword evidence="1" id="KW-1015">Disulfide bond</keyword>
<evidence type="ECO:0000256" key="3">
    <source>
        <dbReference type="SAM" id="Phobius"/>
    </source>
</evidence>
<dbReference type="EMBL" id="LGRX02000421">
    <property type="protein sequence ID" value="KAK3288662.1"/>
    <property type="molecule type" value="Genomic_DNA"/>
</dbReference>
<feature type="region of interest" description="Disordered" evidence="2">
    <location>
        <begin position="49"/>
        <end position="88"/>
    </location>
</feature>
<dbReference type="CDD" id="cd00190">
    <property type="entry name" value="Tryp_SPc"/>
    <property type="match status" value="1"/>
</dbReference>
<feature type="transmembrane region" description="Helical" evidence="3">
    <location>
        <begin position="21"/>
        <end position="42"/>
    </location>
</feature>
<proteinExistence type="predicted"/>
<evidence type="ECO:0000256" key="1">
    <source>
        <dbReference type="ARBA" id="ARBA00023157"/>
    </source>
</evidence>
<dbReference type="InterPro" id="IPR018114">
    <property type="entry name" value="TRYPSIN_HIS"/>
</dbReference>
<dbReference type="InterPro" id="IPR001254">
    <property type="entry name" value="Trypsin_dom"/>
</dbReference>
<dbReference type="Pfam" id="PF00089">
    <property type="entry name" value="Trypsin"/>
    <property type="match status" value="1"/>
</dbReference>
<dbReference type="PROSITE" id="PS50240">
    <property type="entry name" value="TRYPSIN_DOM"/>
    <property type="match status" value="1"/>
</dbReference>
<dbReference type="AlphaFoldDB" id="A0AAE0LKM2"/>
<evidence type="ECO:0000259" key="4">
    <source>
        <dbReference type="PROSITE" id="PS50240"/>
    </source>
</evidence>
<keyword evidence="6" id="KW-1185">Reference proteome</keyword>
<dbReference type="PROSITE" id="PS00134">
    <property type="entry name" value="TRYPSIN_HIS"/>
    <property type="match status" value="1"/>
</dbReference>
<accession>A0AAE0LKM2</accession>